<reference evidence="2" key="3">
    <citation type="journal article" date="2018" name="PLoS ONE">
        <title>Genomic analysis of an Argentinean isolate of Spodoptera frugiperda granulovirus reveals that various baculoviruses code for Lef-7 proteins with three F-box domains.</title>
        <authorList>
            <person name="Ferrelli M.L."/>
            <person name="Pidre M.L."/>
            <person name="Ghiringhelli P.D."/>
            <person name="Torres S."/>
            <person name="Fabre M.L."/>
            <person name="Masson T."/>
            <person name="Cedola M.T."/>
            <person name="Sciocco-Cap A."/>
            <person name="Romanowski V."/>
        </authorList>
    </citation>
    <scope>NUCLEOTIDE SEQUENCE</scope>
    <source>
        <strain evidence="2">ARG</strain>
    </source>
</reference>
<keyword evidence="3" id="KW-1185">Reference proteome</keyword>
<evidence type="ECO:0000313" key="3">
    <source>
        <dbReference type="Proteomes" id="UP000201335"/>
    </source>
</evidence>
<organism evidence="1 3">
    <name type="scientific">Spodoptera frugiperda granulovirus</name>
    <dbReference type="NCBI Taxonomy" id="307454"/>
    <lineage>
        <taxon>Viruses</taxon>
        <taxon>Viruses incertae sedis</taxon>
        <taxon>Naldaviricetes</taxon>
        <taxon>Lefavirales</taxon>
        <taxon>Baculoviridae</taxon>
        <taxon>Betabaculovirus</taxon>
        <taxon>Betabaculovirus spofrugiperdae</taxon>
    </lineage>
</organism>
<evidence type="ECO:0000313" key="2">
    <source>
        <dbReference type="EMBL" id="AXS01050.1"/>
    </source>
</evidence>
<dbReference type="Proteomes" id="UP000201335">
    <property type="component" value="Segment"/>
</dbReference>
<reference evidence="1 3" key="2">
    <citation type="journal article" date="2015" name="Viruses">
        <title>The complete sequence of the first Spodoptera frugiperda Betabaculovirus genome: a natural multiple recombinant virus.</title>
        <authorList>
            <person name="Cuartas P.E."/>
            <person name="Barrera G.P."/>
            <person name="Belaich M.N."/>
            <person name="Barreto E."/>
            <person name="Ghiringhelli P.D."/>
            <person name="Villamizar L.F."/>
        </authorList>
    </citation>
    <scope>NUCLEOTIDE SEQUENCE [LARGE SCALE GENOMIC DNA]</scope>
    <source>
        <strain evidence="1">VG008</strain>
    </source>
</reference>
<protein>
    <submittedName>
        <fullName evidence="1">ORF031</fullName>
    </submittedName>
</protein>
<proteinExistence type="predicted"/>
<sequence>MKTIKSANERWTTPLRSMEEKINMVIQRKDDFVAVAKQLDKTRQRTLKPLIKIIHDKVDAYKRTNDMNILDSLCLLLVDATKNIRHELIFMELTRKFNNKMPVICEE</sequence>
<accession>A0A0C5ASB9</accession>
<dbReference type="EMBL" id="KM371112">
    <property type="protein sequence ID" value="AJK91692.1"/>
    <property type="molecule type" value="Genomic_DNA"/>
</dbReference>
<dbReference type="RefSeq" id="YP_009121816.1">
    <property type="nucleotide sequence ID" value="NC_026511.1"/>
</dbReference>
<name>A0A0C5ASB9_9BBAC</name>
<reference evidence="1" key="1">
    <citation type="submission" date="2014-08" db="EMBL/GenBank/DDBJ databases">
        <authorList>
            <person name="Cuartas Otalora P.E."/>
            <person name="Barrera Cubillos G.P."/>
            <person name="Barreto Hernandez E."/>
            <person name="Belaich M.N."/>
            <person name="Ghiringhelli P.D."/>
            <person name="Villamizar Rivero L.F."/>
        </authorList>
    </citation>
    <scope>NUCLEOTIDE SEQUENCE</scope>
    <source>
        <strain evidence="1">VG008</strain>
    </source>
</reference>
<evidence type="ECO:0000313" key="1">
    <source>
        <dbReference type="EMBL" id="AJK91692.1"/>
    </source>
</evidence>
<dbReference type="GeneID" id="23632033"/>
<dbReference type="KEGG" id="vg:23632033"/>
<dbReference type="EMBL" id="MH170055">
    <property type="protein sequence ID" value="AXS01050.1"/>
    <property type="molecule type" value="Genomic_DNA"/>
</dbReference>